<protein>
    <submittedName>
        <fullName evidence="6">TetR family transcriptional regulator</fullName>
    </submittedName>
</protein>
<evidence type="ECO:0000313" key="7">
    <source>
        <dbReference type="Proteomes" id="UP000322499"/>
    </source>
</evidence>
<dbReference type="Pfam" id="PF00440">
    <property type="entry name" value="TetR_N"/>
    <property type="match status" value="1"/>
</dbReference>
<dbReference type="Gene3D" id="1.10.357.10">
    <property type="entry name" value="Tetracycline Repressor, domain 2"/>
    <property type="match status" value="1"/>
</dbReference>
<keyword evidence="1" id="KW-0805">Transcription regulation</keyword>
<keyword evidence="3" id="KW-0804">Transcription</keyword>
<dbReference type="Proteomes" id="UP000322499">
    <property type="component" value="Unassembled WGS sequence"/>
</dbReference>
<dbReference type="InterPro" id="IPR009057">
    <property type="entry name" value="Homeodomain-like_sf"/>
</dbReference>
<dbReference type="InterPro" id="IPR001647">
    <property type="entry name" value="HTH_TetR"/>
</dbReference>
<feature type="DNA-binding region" description="H-T-H motif" evidence="4">
    <location>
        <begin position="36"/>
        <end position="55"/>
    </location>
</feature>
<dbReference type="SUPFAM" id="SSF46689">
    <property type="entry name" value="Homeodomain-like"/>
    <property type="match status" value="1"/>
</dbReference>
<keyword evidence="7" id="KW-1185">Reference proteome</keyword>
<evidence type="ECO:0000313" key="6">
    <source>
        <dbReference type="EMBL" id="TYP87239.1"/>
    </source>
</evidence>
<organism evidence="6 7">
    <name type="scientific">Blastococcus xanthinilyticus</name>
    <dbReference type="NCBI Taxonomy" id="1564164"/>
    <lineage>
        <taxon>Bacteria</taxon>
        <taxon>Bacillati</taxon>
        <taxon>Actinomycetota</taxon>
        <taxon>Actinomycetes</taxon>
        <taxon>Geodermatophilales</taxon>
        <taxon>Geodermatophilaceae</taxon>
        <taxon>Blastococcus</taxon>
    </lineage>
</organism>
<gene>
    <name evidence="6" type="ORF">BD833_107179</name>
</gene>
<comment type="caution">
    <text evidence="6">The sequence shown here is derived from an EMBL/GenBank/DDBJ whole genome shotgun (WGS) entry which is preliminary data.</text>
</comment>
<dbReference type="PANTHER" id="PTHR30055">
    <property type="entry name" value="HTH-TYPE TRANSCRIPTIONAL REGULATOR RUTR"/>
    <property type="match status" value="1"/>
</dbReference>
<feature type="domain" description="HTH tetR-type" evidence="5">
    <location>
        <begin position="13"/>
        <end position="73"/>
    </location>
</feature>
<evidence type="ECO:0000256" key="3">
    <source>
        <dbReference type="ARBA" id="ARBA00023163"/>
    </source>
</evidence>
<dbReference type="GO" id="GO:0003700">
    <property type="term" value="F:DNA-binding transcription factor activity"/>
    <property type="evidence" value="ECO:0007669"/>
    <property type="project" value="TreeGrafter"/>
</dbReference>
<proteinExistence type="predicted"/>
<keyword evidence="2 4" id="KW-0238">DNA-binding</keyword>
<dbReference type="PROSITE" id="PS50977">
    <property type="entry name" value="HTH_TETR_2"/>
    <property type="match status" value="1"/>
</dbReference>
<sequence>MSQPSDRRARKKAQTREHVRTVAHRLFAENGFDAVTIADIARQADVAVQTVFNHFATKEELFFDGRIPWSHAPADAVRNRPAGVTPLTALADHLAEGAAYFVRLHVSPQGRAFTQVVHSSPALAAYEQRVLFEAERELTAALAAAWTTDPEPGMATSPVLFCPRLAAPLAAALWLTVSRVVVVEQRQVVDHSDDPEGAAAEVRTLTESLMTGLYAQLGLQPPANVAKLARRAG</sequence>
<evidence type="ECO:0000259" key="5">
    <source>
        <dbReference type="PROSITE" id="PS50977"/>
    </source>
</evidence>
<evidence type="ECO:0000256" key="1">
    <source>
        <dbReference type="ARBA" id="ARBA00023015"/>
    </source>
</evidence>
<name>A0A5S5CXZ5_9ACTN</name>
<dbReference type="GO" id="GO:0000976">
    <property type="term" value="F:transcription cis-regulatory region binding"/>
    <property type="evidence" value="ECO:0007669"/>
    <property type="project" value="TreeGrafter"/>
</dbReference>
<dbReference type="AlphaFoldDB" id="A0A5S5CXZ5"/>
<evidence type="ECO:0000256" key="2">
    <source>
        <dbReference type="ARBA" id="ARBA00023125"/>
    </source>
</evidence>
<dbReference type="RefSeq" id="WP_166533498.1">
    <property type="nucleotide sequence ID" value="NZ_VNHW01000007.1"/>
</dbReference>
<dbReference type="InterPro" id="IPR050109">
    <property type="entry name" value="HTH-type_TetR-like_transc_reg"/>
</dbReference>
<dbReference type="PRINTS" id="PR00455">
    <property type="entry name" value="HTHTETR"/>
</dbReference>
<dbReference type="EMBL" id="VNHW01000007">
    <property type="protein sequence ID" value="TYP87239.1"/>
    <property type="molecule type" value="Genomic_DNA"/>
</dbReference>
<dbReference type="PANTHER" id="PTHR30055:SF234">
    <property type="entry name" value="HTH-TYPE TRANSCRIPTIONAL REGULATOR BETI"/>
    <property type="match status" value="1"/>
</dbReference>
<accession>A0A5S5CXZ5</accession>
<evidence type="ECO:0000256" key="4">
    <source>
        <dbReference type="PROSITE-ProRule" id="PRU00335"/>
    </source>
</evidence>
<reference evidence="6 7" key="1">
    <citation type="submission" date="2019-07" db="EMBL/GenBank/DDBJ databases">
        <title>Genomic Encyclopedia of Archaeal and Bacterial Type Strains, Phase II (KMG-II): from individual species to whole genera.</title>
        <authorList>
            <person name="Goeker M."/>
        </authorList>
    </citation>
    <scope>NUCLEOTIDE SEQUENCE [LARGE SCALE GENOMIC DNA]</scope>
    <source>
        <strain evidence="6 7">DSM 46842</strain>
    </source>
</reference>